<dbReference type="AlphaFoldDB" id="A0AAD6Y057"/>
<organism evidence="1 2">
    <name type="scientific">Mycena pura</name>
    <dbReference type="NCBI Taxonomy" id="153505"/>
    <lineage>
        <taxon>Eukaryota</taxon>
        <taxon>Fungi</taxon>
        <taxon>Dikarya</taxon>
        <taxon>Basidiomycota</taxon>
        <taxon>Agaricomycotina</taxon>
        <taxon>Agaricomycetes</taxon>
        <taxon>Agaricomycetidae</taxon>
        <taxon>Agaricales</taxon>
        <taxon>Marasmiineae</taxon>
        <taxon>Mycenaceae</taxon>
        <taxon>Mycena</taxon>
    </lineage>
</organism>
<keyword evidence="2" id="KW-1185">Reference proteome</keyword>
<name>A0AAD6Y057_9AGAR</name>
<feature type="non-terminal residue" evidence="1">
    <location>
        <position position="358"/>
    </location>
</feature>
<reference evidence="1" key="1">
    <citation type="submission" date="2023-03" db="EMBL/GenBank/DDBJ databases">
        <title>Massive genome expansion in bonnet fungi (Mycena s.s.) driven by repeated elements and novel gene families across ecological guilds.</title>
        <authorList>
            <consortium name="Lawrence Berkeley National Laboratory"/>
            <person name="Harder C.B."/>
            <person name="Miyauchi S."/>
            <person name="Viragh M."/>
            <person name="Kuo A."/>
            <person name="Thoen E."/>
            <person name="Andreopoulos B."/>
            <person name="Lu D."/>
            <person name="Skrede I."/>
            <person name="Drula E."/>
            <person name="Henrissat B."/>
            <person name="Morin E."/>
            <person name="Kohler A."/>
            <person name="Barry K."/>
            <person name="LaButti K."/>
            <person name="Morin E."/>
            <person name="Salamov A."/>
            <person name="Lipzen A."/>
            <person name="Mereny Z."/>
            <person name="Hegedus B."/>
            <person name="Baldrian P."/>
            <person name="Stursova M."/>
            <person name="Weitz H."/>
            <person name="Taylor A."/>
            <person name="Grigoriev I.V."/>
            <person name="Nagy L.G."/>
            <person name="Martin F."/>
            <person name="Kauserud H."/>
        </authorList>
    </citation>
    <scope>NUCLEOTIDE SEQUENCE</scope>
    <source>
        <strain evidence="1">9144</strain>
    </source>
</reference>
<dbReference type="Proteomes" id="UP001219525">
    <property type="component" value="Unassembled WGS sequence"/>
</dbReference>
<sequence length="358" mass="40350">LKNLNKKFEVPTVKKPPPLALATAYVAEKVTEDLTGRHGPSTIKKQLARQENTILLPRDMVRALQTAIHPEGVAARFPGRKRPVKVRGQPAAKGIMEEVHCDGHEKLGRKALRMGLASIDIYGFRDHPGKVLYLNVLPNARNQIAIGHCGAHRISVAHSHCVCVTSDIYSTETGPMKIVQQELRSCLDPDFSELQHPSTVSMSSTDDIVVESLWGYWLDYAGQNIKTAILEGPAKGFAQENTVHIHLFHWLWPKIVQQELDKFKYHFNTARRRKQANKLLPTEAPEYVFNNPEKFNLERLGTPVSKDFIAGLRARLAKPRDEVMQWVPDVFDELALQAYEVLESPALHFTTGWSTLFS</sequence>
<dbReference type="EMBL" id="JARJCW010000095">
    <property type="protein sequence ID" value="KAJ7194810.1"/>
    <property type="molecule type" value="Genomic_DNA"/>
</dbReference>
<accession>A0AAD6Y057</accession>
<gene>
    <name evidence="1" type="ORF">GGX14DRAFT_377640</name>
</gene>
<comment type="caution">
    <text evidence="1">The sequence shown here is derived from an EMBL/GenBank/DDBJ whole genome shotgun (WGS) entry which is preliminary data.</text>
</comment>
<evidence type="ECO:0000313" key="1">
    <source>
        <dbReference type="EMBL" id="KAJ7194810.1"/>
    </source>
</evidence>
<proteinExistence type="predicted"/>
<evidence type="ECO:0000313" key="2">
    <source>
        <dbReference type="Proteomes" id="UP001219525"/>
    </source>
</evidence>
<protein>
    <submittedName>
        <fullName evidence="1">Uncharacterized protein</fullName>
    </submittedName>
</protein>